<evidence type="ECO:0000256" key="2">
    <source>
        <dbReference type="ARBA" id="ARBA00023015"/>
    </source>
</evidence>
<dbReference type="Gene3D" id="1.10.10.10">
    <property type="entry name" value="Winged helix-like DNA-binding domain superfamily/Winged helix DNA-binding domain"/>
    <property type="match status" value="1"/>
</dbReference>
<keyword evidence="7" id="KW-1185">Reference proteome</keyword>
<evidence type="ECO:0000256" key="1">
    <source>
        <dbReference type="ARBA" id="ARBA00009437"/>
    </source>
</evidence>
<dbReference type="SUPFAM" id="SSF53850">
    <property type="entry name" value="Periplasmic binding protein-like II"/>
    <property type="match status" value="1"/>
</dbReference>
<gene>
    <name evidence="6" type="ORF">O4H49_19895</name>
</gene>
<dbReference type="Proteomes" id="UP001069802">
    <property type="component" value="Unassembled WGS sequence"/>
</dbReference>
<name>A0ABT4LPJ8_9PROT</name>
<evidence type="ECO:0000256" key="3">
    <source>
        <dbReference type="ARBA" id="ARBA00023125"/>
    </source>
</evidence>
<dbReference type="PANTHER" id="PTHR30537">
    <property type="entry name" value="HTH-TYPE TRANSCRIPTIONAL REGULATOR"/>
    <property type="match status" value="1"/>
</dbReference>
<dbReference type="Pfam" id="PF03466">
    <property type="entry name" value="LysR_substrate"/>
    <property type="match status" value="1"/>
</dbReference>
<dbReference type="InterPro" id="IPR036390">
    <property type="entry name" value="WH_DNA-bd_sf"/>
</dbReference>
<evidence type="ECO:0000313" key="6">
    <source>
        <dbReference type="EMBL" id="MCZ4283057.1"/>
    </source>
</evidence>
<organism evidence="6 7">
    <name type="scientific">Kiloniella laminariae</name>
    <dbReference type="NCBI Taxonomy" id="454162"/>
    <lineage>
        <taxon>Bacteria</taxon>
        <taxon>Pseudomonadati</taxon>
        <taxon>Pseudomonadota</taxon>
        <taxon>Alphaproteobacteria</taxon>
        <taxon>Rhodospirillales</taxon>
        <taxon>Kiloniellaceae</taxon>
        <taxon>Kiloniella</taxon>
    </lineage>
</organism>
<accession>A0ABT4LPJ8</accession>
<proteinExistence type="inferred from homology"/>
<sequence>MRRRLPPFAAVKAFEAAARHCNFQLASDELGISASAVSHQVKSLEEFIAMPLFIRRNNRLILREEGQLYYDRLCVALDEIERATETISKTGGKSQLTINLYPSLADMWLIPRLSGFHARNPDINVRLNTSVIVGSNLDREVDFALVYQSLDSVEDQNTILFIEEIIPVATPEYLNDHPAIEKAEDLLGHTLIASLSEDEEWKTWFEAQGITSHSQAQYLELDMSSTAVIAAKEKLGITMGRNPYLDDDLKAGRLIAPVSGLVSTGFCISLICTTRGKNLPYGYRFQDWLIQSSSDSKKS</sequence>
<dbReference type="PANTHER" id="PTHR30537:SF74">
    <property type="entry name" value="HTH-TYPE TRANSCRIPTIONAL REGULATOR TRPI"/>
    <property type="match status" value="1"/>
</dbReference>
<evidence type="ECO:0000256" key="4">
    <source>
        <dbReference type="ARBA" id="ARBA00023163"/>
    </source>
</evidence>
<dbReference type="InterPro" id="IPR036388">
    <property type="entry name" value="WH-like_DNA-bd_sf"/>
</dbReference>
<dbReference type="Pfam" id="PF00126">
    <property type="entry name" value="HTH_1"/>
    <property type="match status" value="1"/>
</dbReference>
<evidence type="ECO:0000259" key="5">
    <source>
        <dbReference type="PROSITE" id="PS50931"/>
    </source>
</evidence>
<protein>
    <submittedName>
        <fullName evidence="6">LysR substrate-binding domain-containing protein</fullName>
    </submittedName>
</protein>
<reference evidence="6" key="1">
    <citation type="submission" date="2022-12" db="EMBL/GenBank/DDBJ databases">
        <title>Bacterial isolates from different developmental stages of Nematostella vectensis.</title>
        <authorList>
            <person name="Fraune S."/>
        </authorList>
    </citation>
    <scope>NUCLEOTIDE SEQUENCE</scope>
    <source>
        <strain evidence="6">G21630-S1</strain>
    </source>
</reference>
<dbReference type="InterPro" id="IPR000847">
    <property type="entry name" value="LysR_HTH_N"/>
</dbReference>
<dbReference type="SUPFAM" id="SSF46785">
    <property type="entry name" value="Winged helix' DNA-binding domain"/>
    <property type="match status" value="1"/>
</dbReference>
<comment type="similarity">
    <text evidence="1">Belongs to the LysR transcriptional regulatory family.</text>
</comment>
<dbReference type="InterPro" id="IPR058163">
    <property type="entry name" value="LysR-type_TF_proteobact-type"/>
</dbReference>
<dbReference type="Gene3D" id="3.40.190.10">
    <property type="entry name" value="Periplasmic binding protein-like II"/>
    <property type="match status" value="2"/>
</dbReference>
<feature type="domain" description="HTH lysR-type" evidence="5">
    <location>
        <begin position="6"/>
        <end position="63"/>
    </location>
</feature>
<evidence type="ECO:0000313" key="7">
    <source>
        <dbReference type="Proteomes" id="UP001069802"/>
    </source>
</evidence>
<keyword evidence="4" id="KW-0804">Transcription</keyword>
<comment type="caution">
    <text evidence="6">The sequence shown here is derived from an EMBL/GenBank/DDBJ whole genome shotgun (WGS) entry which is preliminary data.</text>
</comment>
<dbReference type="InterPro" id="IPR005119">
    <property type="entry name" value="LysR_subst-bd"/>
</dbReference>
<keyword evidence="3" id="KW-0238">DNA-binding</keyword>
<keyword evidence="2" id="KW-0805">Transcription regulation</keyword>
<dbReference type="EMBL" id="JAPWGY010000016">
    <property type="protein sequence ID" value="MCZ4283057.1"/>
    <property type="molecule type" value="Genomic_DNA"/>
</dbReference>
<dbReference type="PROSITE" id="PS50931">
    <property type="entry name" value="HTH_LYSR"/>
    <property type="match status" value="1"/>
</dbReference>